<organism evidence="1 2">
    <name type="scientific">Lactiplantibacillus plajomi</name>
    <dbReference type="NCBI Taxonomy" id="1457217"/>
    <lineage>
        <taxon>Bacteria</taxon>
        <taxon>Bacillati</taxon>
        <taxon>Bacillota</taxon>
        <taxon>Bacilli</taxon>
        <taxon>Lactobacillales</taxon>
        <taxon>Lactobacillaceae</taxon>
        <taxon>Lactiplantibacillus</taxon>
    </lineage>
</organism>
<dbReference type="Proteomes" id="UP001589855">
    <property type="component" value="Unassembled WGS sequence"/>
</dbReference>
<proteinExistence type="predicted"/>
<sequence>MLIQVKNADKRHLTALDLKRFLDRFSEDELRRIAIKQDNLEFRAAFLQSTEKLTTPTLFLEEY</sequence>
<dbReference type="EMBL" id="JBHLUK010000002">
    <property type="protein sequence ID" value="MFC0422655.1"/>
    <property type="molecule type" value="Genomic_DNA"/>
</dbReference>
<keyword evidence="2" id="KW-1185">Reference proteome</keyword>
<dbReference type="RefSeq" id="WP_137643864.1">
    <property type="nucleotide sequence ID" value="NZ_BAABRM010000001.1"/>
</dbReference>
<reference evidence="1 2" key="1">
    <citation type="submission" date="2024-09" db="EMBL/GenBank/DDBJ databases">
        <authorList>
            <person name="Sun Q."/>
            <person name="Mori K."/>
        </authorList>
    </citation>
    <scope>NUCLEOTIDE SEQUENCE [LARGE SCALE GENOMIC DNA]</scope>
    <source>
        <strain evidence="1 2">TBRC 4575</strain>
    </source>
</reference>
<evidence type="ECO:0000313" key="1">
    <source>
        <dbReference type="EMBL" id="MFC0422655.1"/>
    </source>
</evidence>
<evidence type="ECO:0000313" key="2">
    <source>
        <dbReference type="Proteomes" id="UP001589855"/>
    </source>
</evidence>
<comment type="caution">
    <text evidence="1">The sequence shown here is derived from an EMBL/GenBank/DDBJ whole genome shotgun (WGS) entry which is preliminary data.</text>
</comment>
<accession>A0ABV6K306</accession>
<gene>
    <name evidence="1" type="ORF">ACFFGS_00465</name>
</gene>
<protein>
    <submittedName>
        <fullName evidence="1">Uncharacterized protein</fullName>
    </submittedName>
</protein>
<name>A0ABV6K306_9LACO</name>